<proteinExistence type="predicted"/>
<keyword evidence="3" id="KW-1185">Reference proteome</keyword>
<feature type="transmembrane region" description="Helical" evidence="1">
    <location>
        <begin position="30"/>
        <end position="47"/>
    </location>
</feature>
<protein>
    <recommendedName>
        <fullName evidence="4">NfeD-like C-terminal domain-containing protein</fullName>
    </recommendedName>
</protein>
<dbReference type="Proteomes" id="UP001302349">
    <property type="component" value="Chromosome"/>
</dbReference>
<feature type="transmembrane region" description="Helical" evidence="1">
    <location>
        <begin position="53"/>
        <end position="74"/>
    </location>
</feature>
<evidence type="ECO:0000256" key="1">
    <source>
        <dbReference type="SAM" id="Phobius"/>
    </source>
</evidence>
<keyword evidence="1" id="KW-1133">Transmembrane helix</keyword>
<sequence length="157" mass="16667">MAEWFIVIGLVVFGLALIVIEVVFIPGTTIVGILGCLFGIAALYLSFEYFGNTIGAITSIVSLIAGISVVVISLKSGVWEKFSLKSTMEGKVNGEIVVTAKVGDVGKAISTLKPIGNGLFDEKILEVRSNGDYIPADAKIQISKIVDSKIFVESILN</sequence>
<accession>A0ABZ0IR24</accession>
<name>A0ABZ0IR24_9BACT</name>
<keyword evidence="1" id="KW-0812">Transmembrane</keyword>
<evidence type="ECO:0000313" key="2">
    <source>
        <dbReference type="EMBL" id="WOK06942.1"/>
    </source>
</evidence>
<dbReference type="RefSeq" id="WP_317489634.1">
    <property type="nucleotide sequence ID" value="NZ_CP136051.1"/>
</dbReference>
<evidence type="ECO:0008006" key="4">
    <source>
        <dbReference type="Google" id="ProtNLM"/>
    </source>
</evidence>
<organism evidence="2 3">
    <name type="scientific">Imperialibacter roseus</name>
    <dbReference type="NCBI Taxonomy" id="1324217"/>
    <lineage>
        <taxon>Bacteria</taxon>
        <taxon>Pseudomonadati</taxon>
        <taxon>Bacteroidota</taxon>
        <taxon>Cytophagia</taxon>
        <taxon>Cytophagales</taxon>
        <taxon>Flammeovirgaceae</taxon>
        <taxon>Imperialibacter</taxon>
    </lineage>
</organism>
<dbReference type="InterPro" id="IPR052165">
    <property type="entry name" value="Membrane_assoc_protease"/>
</dbReference>
<gene>
    <name evidence="2" type="ORF">RT717_28160</name>
</gene>
<dbReference type="PANTHER" id="PTHR33507:SF3">
    <property type="entry name" value="INNER MEMBRANE PROTEIN YBBJ"/>
    <property type="match status" value="1"/>
</dbReference>
<dbReference type="EMBL" id="CP136051">
    <property type="protein sequence ID" value="WOK06942.1"/>
    <property type="molecule type" value="Genomic_DNA"/>
</dbReference>
<dbReference type="PANTHER" id="PTHR33507">
    <property type="entry name" value="INNER MEMBRANE PROTEIN YBBJ"/>
    <property type="match status" value="1"/>
</dbReference>
<feature type="transmembrane region" description="Helical" evidence="1">
    <location>
        <begin position="6"/>
        <end position="25"/>
    </location>
</feature>
<keyword evidence="1" id="KW-0472">Membrane</keyword>
<reference evidence="2 3" key="1">
    <citation type="journal article" date="2023" name="Microbiol. Resour. Announc.">
        <title>Complete Genome Sequence of Imperialibacter roseus strain P4T.</title>
        <authorList>
            <person name="Tizabi D.R."/>
            <person name="Bachvaroff T."/>
            <person name="Hill R.T."/>
        </authorList>
    </citation>
    <scope>NUCLEOTIDE SEQUENCE [LARGE SCALE GENOMIC DNA]</scope>
    <source>
        <strain evidence="2 3">P4T</strain>
    </source>
</reference>
<evidence type="ECO:0000313" key="3">
    <source>
        <dbReference type="Proteomes" id="UP001302349"/>
    </source>
</evidence>